<keyword evidence="8" id="KW-0170">Cobalt</keyword>
<evidence type="ECO:0000256" key="6">
    <source>
        <dbReference type="ARBA" id="ARBA00023002"/>
    </source>
</evidence>
<dbReference type="InterPro" id="IPR013344">
    <property type="entry name" value="RNR_NrdJ/NrdZ"/>
</dbReference>
<dbReference type="NCBIfam" id="TIGR02504">
    <property type="entry name" value="NrdJ_Z"/>
    <property type="match status" value="1"/>
</dbReference>
<feature type="domain" description="Ribonucleotide reductase large subunit C-terminal" evidence="11">
    <location>
        <begin position="76"/>
        <end position="389"/>
    </location>
</feature>
<keyword evidence="5" id="KW-0547">Nucleotide-binding</keyword>
<dbReference type="GO" id="GO:0031419">
    <property type="term" value="F:cobalamin binding"/>
    <property type="evidence" value="ECO:0007669"/>
    <property type="project" value="UniProtKB-KW"/>
</dbReference>
<dbReference type="InterPro" id="IPR008926">
    <property type="entry name" value="RNR_R1-su_N"/>
</dbReference>
<dbReference type="SUPFAM" id="SSF48168">
    <property type="entry name" value="R1 subunit of ribonucleotide reductase, N-terminal domain"/>
    <property type="match status" value="1"/>
</dbReference>
<dbReference type="CDD" id="cd02888">
    <property type="entry name" value="RNR_II_dimer"/>
    <property type="match status" value="1"/>
</dbReference>
<evidence type="ECO:0000256" key="2">
    <source>
        <dbReference type="ARBA" id="ARBA00007405"/>
    </source>
</evidence>
<dbReference type="AlphaFoldDB" id="A0A0W8F2K4"/>
<dbReference type="InterPro" id="IPR050862">
    <property type="entry name" value="RdRp_reductase_class-2"/>
</dbReference>
<sequence length="559" mass="60794">MRIPFHLHMAVSRAGRILLESRYLLPGESISGMFARAACVGGTEERERFRWMMENLLFLPNSPTLMNAGVPGGQLSACFVLPVEDSITGIFRTLRQMALIHKSGGGTGFSFSRIRPAGDVVGQTAGVASGPLPFIQVFDEATRALKQGGKRRGANMGVLACSHPDIREFIWAKRGGGLRNFNLSVGFDHTFFSRLTENAEYELINPRNGEVWETVETREIWDELCTAAWECGDPGILFLDRINEKNPVPGLGPIESTNPCGEQPLLPYESCNLGSVNLARCVRQGEIDTELLSGVVRSGVAFLDAVIDANSYPVPEIQERSRATRKIGLGVMGLADALISMDVAYASPEGRSCTEGMMRHIQEEAHAASEEIGTRKGSFPAIDQSWYTHAMRNATVTTVAPTGSLHLIAGTSSGIEPLFSLAFSRTINGTVLRFVHPAVARCIGSMPGGNSLMERVKRTGSVQDLPIGDHVKDLFRTAPEIEPEIHVRMQASVQQYVDNAVSKTVNIPEDATPSDISGIFLLARELGCKGITVYRYNSRADQVLMRGCGACRVDVPGKE</sequence>
<gene>
    <name evidence="12" type="ORF">ASZ90_015239</name>
</gene>
<proteinExistence type="inferred from homology"/>
<dbReference type="InterPro" id="IPR013509">
    <property type="entry name" value="RNR_lsu_N"/>
</dbReference>
<comment type="similarity">
    <text evidence="2">Belongs to the ribonucleoside diphosphate reductase class-2 family.</text>
</comment>
<protein>
    <recommendedName>
        <fullName evidence="3">ribonucleoside-diphosphate reductase</fullName>
        <ecNumber evidence="3">1.17.4.1</ecNumber>
    </recommendedName>
</protein>
<keyword evidence="4" id="KW-0846">Cobalamin</keyword>
<dbReference type="PANTHER" id="PTHR43371">
    <property type="entry name" value="VITAMIN B12-DEPENDENT RIBONUCLEOTIDE REDUCTASE"/>
    <property type="match status" value="1"/>
</dbReference>
<evidence type="ECO:0000256" key="3">
    <source>
        <dbReference type="ARBA" id="ARBA00012274"/>
    </source>
</evidence>
<dbReference type="Pfam" id="PF00317">
    <property type="entry name" value="Ribonuc_red_lgN"/>
    <property type="match status" value="1"/>
</dbReference>
<keyword evidence="7" id="KW-1015">Disulfide bond</keyword>
<dbReference type="EC" id="1.17.4.1" evidence="3"/>
<feature type="domain" description="Ribonucleotide reductase large subunit N-terminal" evidence="10">
    <location>
        <begin position="18"/>
        <end position="72"/>
    </location>
</feature>
<dbReference type="UniPathway" id="UPA00326"/>
<evidence type="ECO:0000256" key="1">
    <source>
        <dbReference type="ARBA" id="ARBA00001922"/>
    </source>
</evidence>
<dbReference type="Pfam" id="PF02867">
    <property type="entry name" value="Ribonuc_red_lgC"/>
    <property type="match status" value="1"/>
</dbReference>
<evidence type="ECO:0000256" key="5">
    <source>
        <dbReference type="ARBA" id="ARBA00022741"/>
    </source>
</evidence>
<evidence type="ECO:0000256" key="7">
    <source>
        <dbReference type="ARBA" id="ARBA00023157"/>
    </source>
</evidence>
<reference evidence="12" key="1">
    <citation type="journal article" date="2015" name="Proc. Natl. Acad. Sci. U.S.A.">
        <title>Networks of energetic and metabolic interactions define dynamics in microbial communities.</title>
        <authorList>
            <person name="Embree M."/>
            <person name="Liu J.K."/>
            <person name="Al-Bassam M.M."/>
            <person name="Zengler K."/>
        </authorList>
    </citation>
    <scope>NUCLEOTIDE SEQUENCE</scope>
</reference>
<evidence type="ECO:0000256" key="9">
    <source>
        <dbReference type="ARBA" id="ARBA00047754"/>
    </source>
</evidence>
<dbReference type="InterPro" id="IPR000788">
    <property type="entry name" value="RNR_lg_C"/>
</dbReference>
<dbReference type="GO" id="GO:0009263">
    <property type="term" value="P:deoxyribonucleotide biosynthetic process"/>
    <property type="evidence" value="ECO:0007669"/>
    <property type="project" value="InterPro"/>
</dbReference>
<organism evidence="12">
    <name type="scientific">hydrocarbon metagenome</name>
    <dbReference type="NCBI Taxonomy" id="938273"/>
    <lineage>
        <taxon>unclassified sequences</taxon>
        <taxon>metagenomes</taxon>
        <taxon>ecological metagenomes</taxon>
    </lineage>
</organism>
<evidence type="ECO:0000259" key="10">
    <source>
        <dbReference type="Pfam" id="PF00317"/>
    </source>
</evidence>
<dbReference type="PANTHER" id="PTHR43371:SF1">
    <property type="entry name" value="RIBONUCLEOSIDE-DIPHOSPHATE REDUCTASE"/>
    <property type="match status" value="1"/>
</dbReference>
<comment type="caution">
    <text evidence="12">The sequence shown here is derived from an EMBL/GenBank/DDBJ whole genome shotgun (WGS) entry which is preliminary data.</text>
</comment>
<evidence type="ECO:0000256" key="8">
    <source>
        <dbReference type="ARBA" id="ARBA00023285"/>
    </source>
</evidence>
<comment type="catalytic activity">
    <reaction evidence="9">
        <text>a 2'-deoxyribonucleoside 5'-diphosphate + [thioredoxin]-disulfide + H2O = a ribonucleoside 5'-diphosphate + [thioredoxin]-dithiol</text>
        <dbReference type="Rhea" id="RHEA:23252"/>
        <dbReference type="Rhea" id="RHEA-COMP:10698"/>
        <dbReference type="Rhea" id="RHEA-COMP:10700"/>
        <dbReference type="ChEBI" id="CHEBI:15377"/>
        <dbReference type="ChEBI" id="CHEBI:29950"/>
        <dbReference type="ChEBI" id="CHEBI:50058"/>
        <dbReference type="ChEBI" id="CHEBI:57930"/>
        <dbReference type="ChEBI" id="CHEBI:73316"/>
        <dbReference type="EC" id="1.17.4.1"/>
    </reaction>
</comment>
<dbReference type="GO" id="GO:0004748">
    <property type="term" value="F:ribonucleoside-diphosphate reductase activity, thioredoxin disulfide as acceptor"/>
    <property type="evidence" value="ECO:0007669"/>
    <property type="project" value="UniProtKB-EC"/>
</dbReference>
<name>A0A0W8F2K4_9ZZZZ</name>
<evidence type="ECO:0000313" key="12">
    <source>
        <dbReference type="EMBL" id="KUG15115.1"/>
    </source>
</evidence>
<keyword evidence="6 12" id="KW-0560">Oxidoreductase</keyword>
<evidence type="ECO:0000259" key="11">
    <source>
        <dbReference type="Pfam" id="PF02867"/>
    </source>
</evidence>
<dbReference type="Gene3D" id="3.20.70.20">
    <property type="match status" value="1"/>
</dbReference>
<dbReference type="PRINTS" id="PR01183">
    <property type="entry name" value="RIBORDTASEM1"/>
</dbReference>
<accession>A0A0W8F2K4</accession>
<dbReference type="EMBL" id="LNQE01001586">
    <property type="protein sequence ID" value="KUG15115.1"/>
    <property type="molecule type" value="Genomic_DNA"/>
</dbReference>
<dbReference type="GO" id="GO:0005524">
    <property type="term" value="F:ATP binding"/>
    <property type="evidence" value="ECO:0007669"/>
    <property type="project" value="InterPro"/>
</dbReference>
<evidence type="ECO:0000256" key="4">
    <source>
        <dbReference type="ARBA" id="ARBA00022628"/>
    </source>
</evidence>
<comment type="cofactor">
    <cofactor evidence="1">
        <name>adenosylcob(III)alamin</name>
        <dbReference type="ChEBI" id="CHEBI:18408"/>
    </cofactor>
</comment>
<dbReference type="SUPFAM" id="SSF51998">
    <property type="entry name" value="PFL-like glycyl radical enzymes"/>
    <property type="match status" value="1"/>
</dbReference>